<gene>
    <name evidence="2" type="ORF">OKA104_LOCUS54389</name>
</gene>
<proteinExistence type="predicted"/>
<name>A0A820SPR9_9BILA</name>
<keyword evidence="1" id="KW-0472">Membrane</keyword>
<comment type="caution">
    <text evidence="2">The sequence shown here is derived from an EMBL/GenBank/DDBJ whole genome shotgun (WGS) entry which is preliminary data.</text>
</comment>
<accession>A0A820SPR9</accession>
<keyword evidence="1" id="KW-0812">Transmembrane</keyword>
<feature type="non-terminal residue" evidence="2">
    <location>
        <position position="51"/>
    </location>
</feature>
<dbReference type="Proteomes" id="UP000663881">
    <property type="component" value="Unassembled WGS sequence"/>
</dbReference>
<keyword evidence="1" id="KW-1133">Transmembrane helix</keyword>
<dbReference type="AlphaFoldDB" id="A0A820SPR9"/>
<evidence type="ECO:0000313" key="2">
    <source>
        <dbReference type="EMBL" id="CAF4455414.1"/>
    </source>
</evidence>
<protein>
    <submittedName>
        <fullName evidence="2">Uncharacterized protein</fullName>
    </submittedName>
</protein>
<organism evidence="2 3">
    <name type="scientific">Adineta steineri</name>
    <dbReference type="NCBI Taxonomy" id="433720"/>
    <lineage>
        <taxon>Eukaryota</taxon>
        <taxon>Metazoa</taxon>
        <taxon>Spiralia</taxon>
        <taxon>Gnathifera</taxon>
        <taxon>Rotifera</taxon>
        <taxon>Eurotatoria</taxon>
        <taxon>Bdelloidea</taxon>
        <taxon>Adinetida</taxon>
        <taxon>Adinetidae</taxon>
        <taxon>Adineta</taxon>
    </lineage>
</organism>
<reference evidence="2" key="1">
    <citation type="submission" date="2021-02" db="EMBL/GenBank/DDBJ databases">
        <authorList>
            <person name="Nowell W R."/>
        </authorList>
    </citation>
    <scope>NUCLEOTIDE SEQUENCE</scope>
</reference>
<feature type="transmembrane region" description="Helical" evidence="1">
    <location>
        <begin position="23"/>
        <end position="47"/>
    </location>
</feature>
<sequence length="51" mass="5641">MINNTTSSASIYGYMNCSITNGIIRYFGTFIFLIGILSTILSICVFARKPL</sequence>
<evidence type="ECO:0000256" key="1">
    <source>
        <dbReference type="SAM" id="Phobius"/>
    </source>
</evidence>
<dbReference type="EMBL" id="CAJOAY010036157">
    <property type="protein sequence ID" value="CAF4455414.1"/>
    <property type="molecule type" value="Genomic_DNA"/>
</dbReference>
<evidence type="ECO:0000313" key="3">
    <source>
        <dbReference type="Proteomes" id="UP000663881"/>
    </source>
</evidence>